<evidence type="ECO:0008006" key="5">
    <source>
        <dbReference type="Google" id="ProtNLM"/>
    </source>
</evidence>
<name>A0ABY3YTY4_STRRM</name>
<evidence type="ECO:0000313" key="4">
    <source>
        <dbReference type="Proteomes" id="UP000829494"/>
    </source>
</evidence>
<dbReference type="Proteomes" id="UP000829494">
    <property type="component" value="Chromosome"/>
</dbReference>
<feature type="compositionally biased region" description="Polar residues" evidence="1">
    <location>
        <begin position="211"/>
        <end position="228"/>
    </location>
</feature>
<dbReference type="GeneID" id="66859541"/>
<sequence>MSAPRRLLTTACVTALALTGLLGGGFALAAAPDGPRPVPAPQEEPTRLGKGTGTFCLTPGATRALAKAHVRLNAIRPARLTGTHERRCVATPITGGTFNRALTRGEMHFDGGFEFTRGGRYLRVNHLKADVATGRVSGDVRGARPARTAFLAFKLDRKQFRLASGKINSGRIVFTLTDQGAASFKAAFGATPVKAGDQLFEGTGSAELRTPQPSHTQRPAQQTLDVSQ</sequence>
<evidence type="ECO:0000256" key="1">
    <source>
        <dbReference type="SAM" id="MobiDB-lite"/>
    </source>
</evidence>
<protein>
    <recommendedName>
        <fullName evidence="5">Lipoprotein</fullName>
    </recommendedName>
</protein>
<feature type="chain" id="PRO_5046367877" description="Lipoprotein" evidence="2">
    <location>
        <begin position="30"/>
        <end position="228"/>
    </location>
</feature>
<proteinExistence type="predicted"/>
<evidence type="ECO:0000313" key="3">
    <source>
        <dbReference type="EMBL" id="UNZ01383.1"/>
    </source>
</evidence>
<reference evidence="3 4" key="1">
    <citation type="submission" date="2022-03" db="EMBL/GenBank/DDBJ databases">
        <title>Complete genome of Streptomyces rimosus ssp. rimosus R7 (=ATCC 10970).</title>
        <authorList>
            <person name="Beganovic S."/>
            <person name="Ruckert C."/>
            <person name="Busche T."/>
            <person name="Kalinowski J."/>
            <person name="Wittmann C."/>
        </authorList>
    </citation>
    <scope>NUCLEOTIDE SEQUENCE [LARGE SCALE GENOMIC DNA]</scope>
    <source>
        <strain evidence="3 4">R7</strain>
    </source>
</reference>
<dbReference type="EMBL" id="CP094298">
    <property type="protein sequence ID" value="UNZ01383.1"/>
    <property type="molecule type" value="Genomic_DNA"/>
</dbReference>
<feature type="region of interest" description="Disordered" evidence="1">
    <location>
        <begin position="199"/>
        <end position="228"/>
    </location>
</feature>
<gene>
    <name evidence="3" type="ORF">SRIMR7_04455</name>
</gene>
<keyword evidence="4" id="KW-1185">Reference proteome</keyword>
<keyword evidence="2" id="KW-0732">Signal</keyword>
<feature type="region of interest" description="Disordered" evidence="1">
    <location>
        <begin position="33"/>
        <end position="52"/>
    </location>
</feature>
<evidence type="ECO:0000256" key="2">
    <source>
        <dbReference type="SAM" id="SignalP"/>
    </source>
</evidence>
<dbReference type="RefSeq" id="WP_003981127.1">
    <property type="nucleotide sequence ID" value="NZ_CP043497.1"/>
</dbReference>
<organism evidence="3 4">
    <name type="scientific">Streptomyces rimosus subsp. rimosus</name>
    <dbReference type="NCBI Taxonomy" id="132474"/>
    <lineage>
        <taxon>Bacteria</taxon>
        <taxon>Bacillati</taxon>
        <taxon>Actinomycetota</taxon>
        <taxon>Actinomycetes</taxon>
        <taxon>Kitasatosporales</taxon>
        <taxon>Streptomycetaceae</taxon>
        <taxon>Streptomyces</taxon>
    </lineage>
</organism>
<accession>A0ABY3YTY4</accession>
<feature type="signal peptide" evidence="2">
    <location>
        <begin position="1"/>
        <end position="29"/>
    </location>
</feature>